<keyword evidence="8" id="KW-1185">Reference proteome</keyword>
<dbReference type="Pfam" id="PF07731">
    <property type="entry name" value="Cu-oxidase_2"/>
    <property type="match status" value="1"/>
</dbReference>
<dbReference type="InterPro" id="IPR045087">
    <property type="entry name" value="Cu-oxidase_fam"/>
</dbReference>
<evidence type="ECO:0000256" key="2">
    <source>
        <dbReference type="ARBA" id="ARBA00023002"/>
    </source>
</evidence>
<dbReference type="SUPFAM" id="SSF49503">
    <property type="entry name" value="Cupredoxins"/>
    <property type="match status" value="3"/>
</dbReference>
<dbReference type="InterPro" id="IPR008972">
    <property type="entry name" value="Cupredoxin"/>
</dbReference>
<evidence type="ECO:0000256" key="1">
    <source>
        <dbReference type="ARBA" id="ARBA00022723"/>
    </source>
</evidence>
<feature type="domain" description="Plastocyanin-like" evidence="5">
    <location>
        <begin position="66"/>
        <end position="166"/>
    </location>
</feature>
<evidence type="ECO:0000259" key="4">
    <source>
        <dbReference type="Pfam" id="PF07731"/>
    </source>
</evidence>
<evidence type="ECO:0000256" key="3">
    <source>
        <dbReference type="ARBA" id="ARBA00023008"/>
    </source>
</evidence>
<keyword evidence="2" id="KW-0560">Oxidoreductase</keyword>
<dbReference type="EMBL" id="JBHSNC010000056">
    <property type="protein sequence ID" value="MFC5531850.1"/>
    <property type="molecule type" value="Genomic_DNA"/>
</dbReference>
<dbReference type="Gene3D" id="2.60.40.420">
    <property type="entry name" value="Cupredoxins - blue copper proteins"/>
    <property type="match status" value="2"/>
</dbReference>
<reference evidence="8" key="1">
    <citation type="journal article" date="2019" name="Int. J. Syst. Evol. Microbiol.">
        <title>The Global Catalogue of Microorganisms (GCM) 10K type strain sequencing project: providing services to taxonomists for standard genome sequencing and annotation.</title>
        <authorList>
            <consortium name="The Broad Institute Genomics Platform"/>
            <consortium name="The Broad Institute Genome Sequencing Center for Infectious Disease"/>
            <person name="Wu L."/>
            <person name="Ma J."/>
        </authorList>
    </citation>
    <scope>NUCLEOTIDE SEQUENCE [LARGE SCALE GENOMIC DNA]</scope>
    <source>
        <strain evidence="8">CGMCC 1.18578</strain>
    </source>
</reference>
<dbReference type="InterPro" id="IPR011707">
    <property type="entry name" value="Cu-oxidase-like_N"/>
</dbReference>
<dbReference type="RefSeq" id="WP_378113809.1">
    <property type="nucleotide sequence ID" value="NZ_JBHSNC010000056.1"/>
</dbReference>
<sequence length="443" mass="48000">MFAILLILAAGFTISSIVDSRHASAVTPPVTKKFQLYATDGYATLADGTKAYIWGYSLKNQKGTATYPAPTLTVNEGDQVEVTLTNLGPSKAGIQPLSHTIHFHGLDTDQANDGVPDTSPPVKPGESFTYKFIASHAGSYYYHCHVDTVEHLQMGMHGAFIVKAKNGEKKAWTGGPAYDKEYVMLLNEFDPVWHQAVAEGKPYDRTDFHPRFWTINGKSFPDTMNDPSTMVTATVGQKILIRFINSGYEEHSFHMHGYHFKVIASDGRPLPAPIEKDTLTIGPAERYDILVTFDQPGEFPLHSHNIVDNTNDGVYPGGLHTMICVAPKSSASATHSAAMASTDCSHANAAAGGDGSTAASKDGIPVNINSLSVSVKELHVKVGDTVIWTNADRQVHTVTSDDGLFNSGNLFPKKTFSYTFTKAGTYAYGCTIHPSIRGKVIVE</sequence>
<comment type="caution">
    <text evidence="7">The sequence shown here is derived from an EMBL/GenBank/DDBJ whole genome shotgun (WGS) entry which is preliminary data.</text>
</comment>
<keyword evidence="1" id="KW-0479">Metal-binding</keyword>
<feature type="domain" description="Plastocyanin-like" evidence="4">
    <location>
        <begin position="206"/>
        <end position="305"/>
    </location>
</feature>
<dbReference type="Pfam" id="PF07732">
    <property type="entry name" value="Cu-oxidase_3"/>
    <property type="match status" value="1"/>
</dbReference>
<proteinExistence type="predicted"/>
<protein>
    <submittedName>
        <fullName evidence="7">Multicopper oxidase domain-containing protein</fullName>
    </submittedName>
</protein>
<evidence type="ECO:0000313" key="8">
    <source>
        <dbReference type="Proteomes" id="UP001596108"/>
    </source>
</evidence>
<dbReference type="Proteomes" id="UP001596108">
    <property type="component" value="Unassembled WGS sequence"/>
</dbReference>
<evidence type="ECO:0000313" key="7">
    <source>
        <dbReference type="EMBL" id="MFC5531850.1"/>
    </source>
</evidence>
<dbReference type="PANTHER" id="PTHR11709:SF394">
    <property type="entry name" value="FI03373P-RELATED"/>
    <property type="match status" value="1"/>
</dbReference>
<gene>
    <name evidence="7" type="ORF">ACFPQ4_20740</name>
</gene>
<feature type="domain" description="EfeO-type cupredoxin-like" evidence="6">
    <location>
        <begin position="351"/>
        <end position="442"/>
    </location>
</feature>
<evidence type="ECO:0000259" key="5">
    <source>
        <dbReference type="Pfam" id="PF07732"/>
    </source>
</evidence>
<organism evidence="7 8">
    <name type="scientific">Cohnella yongneupensis</name>
    <dbReference type="NCBI Taxonomy" id="425006"/>
    <lineage>
        <taxon>Bacteria</taxon>
        <taxon>Bacillati</taxon>
        <taxon>Bacillota</taxon>
        <taxon>Bacilli</taxon>
        <taxon>Bacillales</taxon>
        <taxon>Paenibacillaceae</taxon>
        <taxon>Cohnella</taxon>
    </lineage>
</organism>
<dbReference type="CDD" id="cd04202">
    <property type="entry name" value="CuRO_D2_2dMcoN_like"/>
    <property type="match status" value="1"/>
</dbReference>
<dbReference type="InterPro" id="IPR011706">
    <property type="entry name" value="Cu-oxidase_C"/>
</dbReference>
<keyword evidence="3" id="KW-0186">Copper</keyword>
<dbReference type="Pfam" id="PF13473">
    <property type="entry name" value="Cupredoxin_1"/>
    <property type="match status" value="1"/>
</dbReference>
<accession>A0ABW0R675</accession>
<dbReference type="PANTHER" id="PTHR11709">
    <property type="entry name" value="MULTI-COPPER OXIDASE"/>
    <property type="match status" value="1"/>
</dbReference>
<name>A0ABW0R675_9BACL</name>
<evidence type="ECO:0000259" key="6">
    <source>
        <dbReference type="Pfam" id="PF13473"/>
    </source>
</evidence>
<dbReference type="InterPro" id="IPR028096">
    <property type="entry name" value="EfeO_Cupredoxin"/>
</dbReference>
<dbReference type="CDD" id="cd13921">
    <property type="entry name" value="Amicyanin"/>
    <property type="match status" value="1"/>
</dbReference>
<dbReference type="InterPro" id="IPR035668">
    <property type="entry name" value="Amicyanin"/>
</dbReference>